<dbReference type="Proteomes" id="UP000322144">
    <property type="component" value="Segment"/>
</dbReference>
<reference evidence="1 2" key="1">
    <citation type="submission" date="2019-06" db="EMBL/GenBank/DDBJ databases">
        <title>A distant relative of Phikzvirus genus phages from a therapeutic phage collection.</title>
        <authorList>
            <person name="Hejnowicz M.S."/>
            <person name="Dabrowski K."/>
            <person name="Gawor J."/>
            <person name="Weber-Dabrowska B."/>
            <person name="Gromadka R."/>
            <person name="Lobocka M.B."/>
        </authorList>
    </citation>
    <scope>NUCLEOTIDE SEQUENCE [LARGE SCALE GENOMIC DNA]</scope>
</reference>
<protein>
    <submittedName>
        <fullName evidence="1">Uncharacterized protein</fullName>
    </submittedName>
</protein>
<dbReference type="GeneID" id="77936786"/>
<evidence type="ECO:0000313" key="2">
    <source>
        <dbReference type="Proteomes" id="UP000322144"/>
    </source>
</evidence>
<accession>A0A5C1K796</accession>
<sequence>MNSHAYKTVKVLGRDYRVTSNSKFVTILDARGNMCFNLNVVERKATQPCESFRRYCAGVGVTPKAMILSILNNV</sequence>
<proteinExistence type="predicted"/>
<organism evidence="1 2">
    <name type="scientific">Pseudomonas phage vB_PaeM_PS119XW</name>
    <dbReference type="NCBI Taxonomy" id="2601632"/>
    <lineage>
        <taxon>Viruses</taxon>
        <taxon>Duplodnaviria</taxon>
        <taxon>Heunggongvirae</taxon>
        <taxon>Uroviricota</taxon>
        <taxon>Caudoviricetes</taxon>
        <taxon>Chimalliviridae</taxon>
        <taxon>Pawinskivirus</taxon>
        <taxon>Pawinskivirus PS119XW</taxon>
    </lineage>
</organism>
<dbReference type="KEGG" id="vg:77936786"/>
<evidence type="ECO:0000313" key="1">
    <source>
        <dbReference type="EMBL" id="QEM41765.1"/>
    </source>
</evidence>
<keyword evidence="2" id="KW-1185">Reference proteome</keyword>
<dbReference type="EMBL" id="MN103543">
    <property type="protein sequence ID" value="QEM41765.1"/>
    <property type="molecule type" value="Genomic_DNA"/>
</dbReference>
<dbReference type="RefSeq" id="YP_010660776.1">
    <property type="nucleotide sequence ID" value="NC_070882.1"/>
</dbReference>
<name>A0A5C1K796_9CAUD</name>